<evidence type="ECO:0000313" key="2">
    <source>
        <dbReference type="Proteomes" id="UP000525389"/>
    </source>
</evidence>
<proteinExistence type="predicted"/>
<reference evidence="1 2" key="1">
    <citation type="submission" date="2020-08" db="EMBL/GenBank/DDBJ databases">
        <title>Genomic Encyclopedia of Type Strains, Phase IV (KMG-IV): sequencing the most valuable type-strain genomes for metagenomic binning, comparative biology and taxonomic classification.</title>
        <authorList>
            <person name="Goeker M."/>
        </authorList>
    </citation>
    <scope>NUCLEOTIDE SEQUENCE [LARGE SCALE GENOMIC DNA]</scope>
    <source>
        <strain evidence="1 2">DSM 101791</strain>
    </source>
</reference>
<protein>
    <submittedName>
        <fullName evidence="1">Uncharacterized protein</fullName>
    </submittedName>
</protein>
<dbReference type="Proteomes" id="UP000525389">
    <property type="component" value="Unassembled WGS sequence"/>
</dbReference>
<evidence type="ECO:0000313" key="1">
    <source>
        <dbReference type="EMBL" id="MBB5233960.1"/>
    </source>
</evidence>
<dbReference type="AlphaFoldDB" id="A0A7W8LPW5"/>
<accession>A0A7W8LPW5</accession>
<name>A0A7W8LPW5_9DEIO</name>
<dbReference type="EMBL" id="JACHFN010000004">
    <property type="protein sequence ID" value="MBB5233960.1"/>
    <property type="molecule type" value="Genomic_DNA"/>
</dbReference>
<sequence length="176" mass="18278">MSSPTDPSPFAPAPDWLGLVGAWQRGEVPREALTGPLTQLGSDQGETVQTLISGLLARARQVAGERGAGPGADSDASTDNWRAELLACRARTWASPASAGLLVGPTTLLLTDGRQGVVLGRPGLRALPGSVSASLLLLCQTIVMADDAVDAQELGKLRQQRIDSTSTSLSEIKPVQ</sequence>
<keyword evidence="2" id="KW-1185">Reference proteome</keyword>
<comment type="caution">
    <text evidence="1">The sequence shown here is derived from an EMBL/GenBank/DDBJ whole genome shotgun (WGS) entry which is preliminary data.</text>
</comment>
<dbReference type="RefSeq" id="WP_246363203.1">
    <property type="nucleotide sequence ID" value="NZ_JACHFN010000004.1"/>
</dbReference>
<gene>
    <name evidence="1" type="ORF">HNQ09_001398</name>
</gene>
<organism evidence="1 2">
    <name type="scientific">Deinococcus budaensis</name>
    <dbReference type="NCBI Taxonomy" id="1665626"/>
    <lineage>
        <taxon>Bacteria</taxon>
        <taxon>Thermotogati</taxon>
        <taxon>Deinococcota</taxon>
        <taxon>Deinococci</taxon>
        <taxon>Deinococcales</taxon>
        <taxon>Deinococcaceae</taxon>
        <taxon>Deinococcus</taxon>
    </lineage>
</organism>